<dbReference type="RefSeq" id="WP_190958468.1">
    <property type="nucleotide sequence ID" value="NZ_JACJTU010000039.1"/>
</dbReference>
<feature type="domain" description="Ferrous iron transporter FeoA-like" evidence="2">
    <location>
        <begin position="10"/>
        <end position="80"/>
    </location>
</feature>
<reference evidence="3 4" key="1">
    <citation type="journal article" date="2020" name="ISME J.">
        <title>Comparative genomics reveals insights into cyanobacterial evolution and habitat adaptation.</title>
        <authorList>
            <person name="Chen M.Y."/>
            <person name="Teng W.K."/>
            <person name="Zhao L."/>
            <person name="Hu C.X."/>
            <person name="Zhou Y.K."/>
            <person name="Han B.P."/>
            <person name="Song L.R."/>
            <person name="Shu W.S."/>
        </authorList>
    </citation>
    <scope>NUCLEOTIDE SEQUENCE [LARGE SCALE GENOMIC DNA]</scope>
    <source>
        <strain evidence="3 4">FACHB-159</strain>
    </source>
</reference>
<proteinExistence type="predicted"/>
<dbReference type="SUPFAM" id="SSF50037">
    <property type="entry name" value="C-terminal domain of transcriptional repressors"/>
    <property type="match status" value="1"/>
</dbReference>
<evidence type="ECO:0000259" key="2">
    <source>
        <dbReference type="SMART" id="SM00899"/>
    </source>
</evidence>
<dbReference type="InterPro" id="IPR038157">
    <property type="entry name" value="FeoA_core_dom"/>
</dbReference>
<evidence type="ECO:0000256" key="1">
    <source>
        <dbReference type="ARBA" id="ARBA00023004"/>
    </source>
</evidence>
<evidence type="ECO:0000313" key="3">
    <source>
        <dbReference type="EMBL" id="MBD2737900.1"/>
    </source>
</evidence>
<dbReference type="EMBL" id="JACJTU010000039">
    <property type="protein sequence ID" value="MBD2737900.1"/>
    <property type="molecule type" value="Genomic_DNA"/>
</dbReference>
<name>A0ABR8KEB7_9NOSO</name>
<keyword evidence="1" id="KW-0408">Iron</keyword>
<sequence>MFTPFRVIGCSLELLGVGEQGIISFCKIEDETILNKLISKGIIPGKSIIVQQRFPSLIIKVENTSLSVDIETARAIYIRIIHH</sequence>
<dbReference type="InterPro" id="IPR008988">
    <property type="entry name" value="Transcriptional_repressor_C"/>
</dbReference>
<keyword evidence="4" id="KW-1185">Reference proteome</keyword>
<accession>A0ABR8KEB7</accession>
<organism evidence="3 4">
    <name type="scientific">Nostoc paludosum FACHB-159</name>
    <dbReference type="NCBI Taxonomy" id="2692908"/>
    <lineage>
        <taxon>Bacteria</taxon>
        <taxon>Bacillati</taxon>
        <taxon>Cyanobacteriota</taxon>
        <taxon>Cyanophyceae</taxon>
        <taxon>Nostocales</taxon>
        <taxon>Nostocaceae</taxon>
        <taxon>Nostoc</taxon>
    </lineage>
</organism>
<protein>
    <submittedName>
        <fullName evidence="3">Ferrous iron transport protein A</fullName>
    </submittedName>
</protein>
<dbReference type="SMART" id="SM00899">
    <property type="entry name" value="FeoA"/>
    <property type="match status" value="1"/>
</dbReference>
<dbReference type="Pfam" id="PF04023">
    <property type="entry name" value="FeoA"/>
    <property type="match status" value="1"/>
</dbReference>
<dbReference type="InterPro" id="IPR007167">
    <property type="entry name" value="Fe-transptr_FeoA-like"/>
</dbReference>
<evidence type="ECO:0000313" key="4">
    <source>
        <dbReference type="Proteomes" id="UP000637383"/>
    </source>
</evidence>
<gene>
    <name evidence="3" type="ORF">H6H03_29110</name>
</gene>
<comment type="caution">
    <text evidence="3">The sequence shown here is derived from an EMBL/GenBank/DDBJ whole genome shotgun (WGS) entry which is preliminary data.</text>
</comment>
<dbReference type="Gene3D" id="2.30.30.90">
    <property type="match status" value="1"/>
</dbReference>
<dbReference type="Proteomes" id="UP000637383">
    <property type="component" value="Unassembled WGS sequence"/>
</dbReference>